<dbReference type="EMBL" id="PEDL01000005">
    <property type="protein sequence ID" value="PHV71024.1"/>
    <property type="molecule type" value="Genomic_DNA"/>
</dbReference>
<accession>A0AC61DCH9</accession>
<sequence>MEEEKLIRMIKNNPDVIKTISHPTEEMKRLAVSEKGLVLAYIEDPIREIEELAMNQDVRAIKFIKEPTEEMMLQAVKESWVLLEFIKNPTQKILKLALEQSGWAIQYVKEPSEELQLLAVRKNVDAIKYIKAPYESVQEEAVKGSYESLRYIAEPSLKVETMAIQRNERAIQFIKYLDQAKKRTFLGVNSLVIKYIEKDITQEEVEEVLKEVVAQEDVSDKYIRDFLNCRTMDRVLSHRDKMLFIDRYGSKKAKKIAVDEKLKRI</sequence>
<evidence type="ECO:0000313" key="1">
    <source>
        <dbReference type="EMBL" id="PHV71024.1"/>
    </source>
</evidence>
<comment type="caution">
    <text evidence="1">The sequence shown here is derived from an EMBL/GenBank/DDBJ whole genome shotgun (WGS) entry which is preliminary data.</text>
</comment>
<keyword evidence="2" id="KW-1185">Reference proteome</keyword>
<reference evidence="1" key="1">
    <citation type="submission" date="2017-10" db="EMBL/GenBank/DDBJ databases">
        <title>Genome sequence of cellulolytic Lachnospiraceae bacterium XHS1971 isolated from hotspring sediment.</title>
        <authorList>
            <person name="Vasudevan G."/>
            <person name="Joshi A.J."/>
            <person name="Hivarkar S."/>
            <person name="Lanjekar V.B."/>
            <person name="Dhakephalkar P.K."/>
            <person name="Dagar S."/>
        </authorList>
    </citation>
    <scope>NUCLEOTIDE SEQUENCE</scope>
    <source>
        <strain evidence="1">XHS1971</strain>
    </source>
</reference>
<name>A0AC61DCH9_9FIRM</name>
<organism evidence="1 2">
    <name type="scientific">Sporanaerobium hydrogeniformans</name>
    <dbReference type="NCBI Taxonomy" id="3072179"/>
    <lineage>
        <taxon>Bacteria</taxon>
        <taxon>Bacillati</taxon>
        <taxon>Bacillota</taxon>
        <taxon>Clostridia</taxon>
        <taxon>Lachnospirales</taxon>
        <taxon>Lachnospiraceae</taxon>
        <taxon>Sporanaerobium</taxon>
    </lineage>
</organism>
<evidence type="ECO:0000313" key="2">
    <source>
        <dbReference type="Proteomes" id="UP000224460"/>
    </source>
</evidence>
<gene>
    <name evidence="1" type="ORF">CS063_06725</name>
</gene>
<proteinExistence type="predicted"/>
<protein>
    <submittedName>
        <fullName evidence="1">Uncharacterized protein</fullName>
    </submittedName>
</protein>
<dbReference type="Proteomes" id="UP000224460">
    <property type="component" value="Unassembled WGS sequence"/>
</dbReference>